<accession>A0AB39XC85</accession>
<dbReference type="AlphaFoldDB" id="A0AB39XC85"/>
<proteinExistence type="predicted"/>
<dbReference type="EMBL" id="CP165734">
    <property type="protein sequence ID" value="XDV55610.1"/>
    <property type="molecule type" value="Genomic_DNA"/>
</dbReference>
<evidence type="ECO:0000313" key="1">
    <source>
        <dbReference type="EMBL" id="XDV55610.1"/>
    </source>
</evidence>
<sequence>MPVDDVEQLDQRTAEKAEAVAGIEAALAATSSGPDGWQRLHLAQAISWLWRGAYQAALANADLALTPAHERLPVTDPVIESFTTQALRQALTEVEAEPVRLFPVLGPIVFTG</sequence>
<organism evidence="1">
    <name type="scientific">Bradyrhizobium sp. LLZ17</name>
    <dbReference type="NCBI Taxonomy" id="3239388"/>
    <lineage>
        <taxon>Bacteria</taxon>
        <taxon>Pseudomonadati</taxon>
        <taxon>Pseudomonadota</taxon>
        <taxon>Alphaproteobacteria</taxon>
        <taxon>Hyphomicrobiales</taxon>
        <taxon>Nitrobacteraceae</taxon>
        <taxon>Bradyrhizobium</taxon>
    </lineage>
</organism>
<gene>
    <name evidence="1" type="ORF">AB8Z38_22935</name>
</gene>
<protein>
    <submittedName>
        <fullName evidence="1">Uncharacterized protein</fullName>
    </submittedName>
</protein>
<name>A0AB39XC85_9BRAD</name>
<reference evidence="1" key="1">
    <citation type="submission" date="2024-08" db="EMBL/GenBank/DDBJ databases">
        <authorList>
            <person name="Chaddad Z."/>
            <person name="Lamrabet M."/>
            <person name="Bouhnik O."/>
            <person name="Alami S."/>
            <person name="Wipf D."/>
            <person name="Courty P.E."/>
            <person name="Missbah El Idrissi M."/>
        </authorList>
    </citation>
    <scope>NUCLEOTIDE SEQUENCE</scope>
    <source>
        <strain evidence="1">LLZ17</strain>
    </source>
</reference>
<dbReference type="RefSeq" id="WP_369720060.1">
    <property type="nucleotide sequence ID" value="NZ_CP165734.1"/>
</dbReference>